<dbReference type="PANTHER" id="PTHR42951:SF17">
    <property type="entry name" value="METALLO-BETA-LACTAMASE DOMAIN-CONTAINING PROTEIN"/>
    <property type="match status" value="1"/>
</dbReference>
<organism evidence="2 3">
    <name type="scientific">Wansuia hejianensis</name>
    <dbReference type="NCBI Taxonomy" id="2763667"/>
    <lineage>
        <taxon>Bacteria</taxon>
        <taxon>Bacillati</taxon>
        <taxon>Bacillota</taxon>
        <taxon>Clostridia</taxon>
        <taxon>Lachnospirales</taxon>
        <taxon>Lachnospiraceae</taxon>
        <taxon>Wansuia</taxon>
    </lineage>
</organism>
<evidence type="ECO:0000313" key="3">
    <source>
        <dbReference type="Proteomes" id="UP000515860"/>
    </source>
</evidence>
<protein>
    <submittedName>
        <fullName evidence="2">MBL fold metallo-hydrolase</fullName>
    </submittedName>
</protein>
<sequence length="283" mass="31802">MELCRNIHQIRIDFQVTETVSRYVFIYLITGKNCYLIDTGTAGSEHQIAAYMTAIGRSIREIKAILLTHSHPDHMGGAAAVQRASGCNIYASCREQTWIENIDIQFRVRPVPNFYKLLKEPAAVDHPLKDGEQICLEPGLTSISLETPGHSPGSLTYLFNEKHILFTGDAIPARDDFPIFSDLPKSLSSLHKLSSLPDILTCCPAWDRVYRREEMSSRIRQAEALLRSLDSCIQTALGRADLKPGEEKLNYICGSMGWNPALINPLLKKALLHQCRALRNIQR</sequence>
<accession>A0A7G9GC10</accession>
<reference evidence="2 3" key="1">
    <citation type="submission" date="2020-08" db="EMBL/GenBank/DDBJ databases">
        <authorList>
            <person name="Liu C."/>
            <person name="Sun Q."/>
        </authorList>
    </citation>
    <scope>NUCLEOTIDE SEQUENCE [LARGE SCALE GENOMIC DNA]</scope>
    <source>
        <strain evidence="2 3">NSJ-29</strain>
    </source>
</reference>
<dbReference type="KEGG" id="whj:H9Q79_15910"/>
<keyword evidence="3" id="KW-1185">Reference proteome</keyword>
<dbReference type="EMBL" id="CP060635">
    <property type="protein sequence ID" value="QNM08342.1"/>
    <property type="molecule type" value="Genomic_DNA"/>
</dbReference>
<dbReference type="Proteomes" id="UP000515860">
    <property type="component" value="Chromosome"/>
</dbReference>
<dbReference type="GO" id="GO:0016787">
    <property type="term" value="F:hydrolase activity"/>
    <property type="evidence" value="ECO:0007669"/>
    <property type="project" value="UniProtKB-KW"/>
</dbReference>
<dbReference type="SMART" id="SM00849">
    <property type="entry name" value="Lactamase_B"/>
    <property type="match status" value="1"/>
</dbReference>
<dbReference type="Pfam" id="PF00753">
    <property type="entry name" value="Lactamase_B"/>
    <property type="match status" value="1"/>
</dbReference>
<dbReference type="InterPro" id="IPR001279">
    <property type="entry name" value="Metallo-B-lactamas"/>
</dbReference>
<dbReference type="Gene3D" id="3.60.15.10">
    <property type="entry name" value="Ribonuclease Z/Hydroxyacylglutathione hydrolase-like"/>
    <property type="match status" value="1"/>
</dbReference>
<gene>
    <name evidence="2" type="ORF">H9Q79_15910</name>
</gene>
<evidence type="ECO:0000313" key="2">
    <source>
        <dbReference type="EMBL" id="QNM08342.1"/>
    </source>
</evidence>
<dbReference type="InterPro" id="IPR036866">
    <property type="entry name" value="RibonucZ/Hydroxyglut_hydro"/>
</dbReference>
<dbReference type="PANTHER" id="PTHR42951">
    <property type="entry name" value="METALLO-BETA-LACTAMASE DOMAIN-CONTAINING"/>
    <property type="match status" value="1"/>
</dbReference>
<feature type="domain" description="Metallo-beta-lactamase" evidence="1">
    <location>
        <begin position="23"/>
        <end position="206"/>
    </location>
</feature>
<dbReference type="InterPro" id="IPR050855">
    <property type="entry name" value="NDM-1-like"/>
</dbReference>
<dbReference type="RefSeq" id="WP_249328713.1">
    <property type="nucleotide sequence ID" value="NZ_CP060635.1"/>
</dbReference>
<dbReference type="SUPFAM" id="SSF56281">
    <property type="entry name" value="Metallo-hydrolase/oxidoreductase"/>
    <property type="match status" value="1"/>
</dbReference>
<dbReference type="AlphaFoldDB" id="A0A7G9GC10"/>
<name>A0A7G9GC10_9FIRM</name>
<proteinExistence type="predicted"/>
<keyword evidence="2" id="KW-0378">Hydrolase</keyword>
<evidence type="ECO:0000259" key="1">
    <source>
        <dbReference type="SMART" id="SM00849"/>
    </source>
</evidence>